<evidence type="ECO:0000313" key="4">
    <source>
        <dbReference type="Proteomes" id="UP000553766"/>
    </source>
</evidence>
<evidence type="ECO:0000256" key="1">
    <source>
        <dbReference type="ARBA" id="ARBA00006738"/>
    </source>
</evidence>
<dbReference type="Pfam" id="PF02021">
    <property type="entry name" value="UPF0102"/>
    <property type="match status" value="1"/>
</dbReference>
<protein>
    <recommendedName>
        <fullName evidence="2">UPF0102 protein FHS89_000314</fullName>
    </recommendedName>
</protein>
<gene>
    <name evidence="3" type="ORF">FHS89_000314</name>
</gene>
<accession>A0A840WXA0</accession>
<dbReference type="GO" id="GO:0003676">
    <property type="term" value="F:nucleic acid binding"/>
    <property type="evidence" value="ECO:0007669"/>
    <property type="project" value="InterPro"/>
</dbReference>
<dbReference type="EMBL" id="JACIJS010000001">
    <property type="protein sequence ID" value="MBB5514316.1"/>
    <property type="molecule type" value="Genomic_DNA"/>
</dbReference>
<keyword evidence="4" id="KW-1185">Reference proteome</keyword>
<dbReference type="PANTHER" id="PTHR34039:SF1">
    <property type="entry name" value="UPF0102 PROTEIN YRAN"/>
    <property type="match status" value="1"/>
</dbReference>
<keyword evidence="3" id="KW-0540">Nuclease</keyword>
<dbReference type="Proteomes" id="UP000553766">
    <property type="component" value="Unassembled WGS sequence"/>
</dbReference>
<dbReference type="RefSeq" id="WP_184007768.1">
    <property type="nucleotide sequence ID" value="NZ_JACIJS010000001.1"/>
</dbReference>
<reference evidence="3 4" key="1">
    <citation type="submission" date="2020-08" db="EMBL/GenBank/DDBJ databases">
        <title>Genomic Encyclopedia of Type Strains, Phase IV (KMG-IV): sequencing the most valuable type-strain genomes for metagenomic binning, comparative biology and taxonomic classification.</title>
        <authorList>
            <person name="Goeker M."/>
        </authorList>
    </citation>
    <scope>NUCLEOTIDE SEQUENCE [LARGE SCALE GENOMIC DNA]</scope>
    <source>
        <strain evidence="3 4">DSM 103377</strain>
    </source>
</reference>
<dbReference type="InterPro" id="IPR011335">
    <property type="entry name" value="Restrct_endonuc-II-like"/>
</dbReference>
<dbReference type="InterPro" id="IPR011856">
    <property type="entry name" value="tRNA_endonuc-like_dom_sf"/>
</dbReference>
<dbReference type="PANTHER" id="PTHR34039">
    <property type="entry name" value="UPF0102 PROTEIN YRAN"/>
    <property type="match status" value="1"/>
</dbReference>
<evidence type="ECO:0000313" key="3">
    <source>
        <dbReference type="EMBL" id="MBB5514316.1"/>
    </source>
</evidence>
<proteinExistence type="inferred from homology"/>
<dbReference type="AlphaFoldDB" id="A0A840WXA0"/>
<keyword evidence="3" id="KW-0255">Endonuclease</keyword>
<keyword evidence="3" id="KW-0378">Hydrolase</keyword>
<name>A0A840WXA0_9RHOB</name>
<comment type="similarity">
    <text evidence="1 2">Belongs to the UPF0102 family.</text>
</comment>
<comment type="caution">
    <text evidence="3">The sequence shown here is derived from an EMBL/GenBank/DDBJ whole genome shotgun (WGS) entry which is preliminary data.</text>
</comment>
<dbReference type="GO" id="GO:0004519">
    <property type="term" value="F:endonuclease activity"/>
    <property type="evidence" value="ECO:0007669"/>
    <property type="project" value="UniProtKB-KW"/>
</dbReference>
<dbReference type="Gene3D" id="3.40.1350.10">
    <property type="match status" value="1"/>
</dbReference>
<dbReference type="InterPro" id="IPR003509">
    <property type="entry name" value="UPF0102_YraN-like"/>
</dbReference>
<sequence length="117" mass="12628">MTGATNYHAGLAAEDIAERLYTAQGAELLARRFRAGAGEVDLIVRLAGTLVFVEVKARKTLEDASVSISAKQWARIAATALGYLQHENLSLDTPMRFDVVLVDRAGGAEIIEDAMPR</sequence>
<evidence type="ECO:0000256" key="2">
    <source>
        <dbReference type="HAMAP-Rule" id="MF_00048"/>
    </source>
</evidence>
<organism evidence="3 4">
    <name type="scientific">Rubricella aquisinus</name>
    <dbReference type="NCBI Taxonomy" id="2028108"/>
    <lineage>
        <taxon>Bacteria</taxon>
        <taxon>Pseudomonadati</taxon>
        <taxon>Pseudomonadota</taxon>
        <taxon>Alphaproteobacteria</taxon>
        <taxon>Rhodobacterales</taxon>
        <taxon>Paracoccaceae</taxon>
        <taxon>Rubricella</taxon>
    </lineage>
</organism>
<dbReference type="SUPFAM" id="SSF52980">
    <property type="entry name" value="Restriction endonuclease-like"/>
    <property type="match status" value="1"/>
</dbReference>
<dbReference type="HAMAP" id="MF_00048">
    <property type="entry name" value="UPF0102"/>
    <property type="match status" value="1"/>
</dbReference>